<dbReference type="EMBL" id="PDCK01000042">
    <property type="protein sequence ID" value="PRQ38765.1"/>
    <property type="molecule type" value="Genomic_DNA"/>
</dbReference>
<accession>A0A2P6QX46</accession>
<protein>
    <submittedName>
        <fullName evidence="2">Uncharacterized protein</fullName>
    </submittedName>
</protein>
<dbReference type="Gramene" id="PRQ38765">
    <property type="protein sequence ID" value="PRQ38765"/>
    <property type="gene ID" value="RchiOBHm_Chr4g0417571"/>
</dbReference>
<feature type="region of interest" description="Disordered" evidence="1">
    <location>
        <begin position="1"/>
        <end position="77"/>
    </location>
</feature>
<name>A0A2P6QX46_ROSCH</name>
<evidence type="ECO:0000313" key="2">
    <source>
        <dbReference type="EMBL" id="PRQ38765.1"/>
    </source>
</evidence>
<dbReference type="Proteomes" id="UP000238479">
    <property type="component" value="Chromosome 4"/>
</dbReference>
<feature type="compositionally biased region" description="Acidic residues" evidence="1">
    <location>
        <begin position="12"/>
        <end position="47"/>
    </location>
</feature>
<feature type="compositionally biased region" description="Polar residues" evidence="1">
    <location>
        <begin position="48"/>
        <end position="63"/>
    </location>
</feature>
<reference evidence="2 3" key="1">
    <citation type="journal article" date="2018" name="Nat. Genet.">
        <title>The Rosa genome provides new insights in the design of modern roses.</title>
        <authorList>
            <person name="Bendahmane M."/>
        </authorList>
    </citation>
    <scope>NUCLEOTIDE SEQUENCE [LARGE SCALE GENOMIC DNA]</scope>
    <source>
        <strain evidence="3">cv. Old Blush</strain>
    </source>
</reference>
<keyword evidence="3" id="KW-1185">Reference proteome</keyword>
<evidence type="ECO:0000256" key="1">
    <source>
        <dbReference type="SAM" id="MobiDB-lite"/>
    </source>
</evidence>
<proteinExistence type="predicted"/>
<organism evidence="2 3">
    <name type="scientific">Rosa chinensis</name>
    <name type="common">China rose</name>
    <dbReference type="NCBI Taxonomy" id="74649"/>
    <lineage>
        <taxon>Eukaryota</taxon>
        <taxon>Viridiplantae</taxon>
        <taxon>Streptophyta</taxon>
        <taxon>Embryophyta</taxon>
        <taxon>Tracheophyta</taxon>
        <taxon>Spermatophyta</taxon>
        <taxon>Magnoliopsida</taxon>
        <taxon>eudicotyledons</taxon>
        <taxon>Gunneridae</taxon>
        <taxon>Pentapetalae</taxon>
        <taxon>rosids</taxon>
        <taxon>fabids</taxon>
        <taxon>Rosales</taxon>
        <taxon>Rosaceae</taxon>
        <taxon>Rosoideae</taxon>
        <taxon>Rosoideae incertae sedis</taxon>
        <taxon>Rosa</taxon>
    </lineage>
</organism>
<sequence>MLCGRDRATGEGAEDVGDAEETMEFEAEDVGDAEETMEFEAEEDESDVTPNSHATHAATSTCESHPPNKKKKKDPLAQAIGDVANTLKEFVAAQVSPQLKGEDVHEVVSKVANLSKLQVFKAVRILMSGNPEEFSLLKSLNDAEKSEWIRMLIWQSEGRPRN</sequence>
<dbReference type="PANTHER" id="PTHR46250">
    <property type="entry name" value="MYB/SANT-LIKE DNA-BINDING DOMAIN PROTEIN-RELATED"/>
    <property type="match status" value="1"/>
</dbReference>
<dbReference type="AlphaFoldDB" id="A0A2P6QX46"/>
<gene>
    <name evidence="2" type="ORF">RchiOBHm_Chr4g0417571</name>
</gene>
<comment type="caution">
    <text evidence="2">The sequence shown here is derived from an EMBL/GenBank/DDBJ whole genome shotgun (WGS) entry which is preliminary data.</text>
</comment>
<evidence type="ECO:0000313" key="3">
    <source>
        <dbReference type="Proteomes" id="UP000238479"/>
    </source>
</evidence>